<proteinExistence type="predicted"/>
<evidence type="ECO:0000256" key="2">
    <source>
        <dbReference type="ARBA" id="ARBA00023027"/>
    </source>
</evidence>
<organism evidence="6 7">
    <name type="scientific">Hymenobacter glacialis</name>
    <dbReference type="NCBI Taxonomy" id="1908236"/>
    <lineage>
        <taxon>Bacteria</taxon>
        <taxon>Pseudomonadati</taxon>
        <taxon>Bacteroidota</taxon>
        <taxon>Cytophagia</taxon>
        <taxon>Cytophagales</taxon>
        <taxon>Hymenobacteraceae</taxon>
        <taxon>Hymenobacter</taxon>
    </lineage>
</organism>
<evidence type="ECO:0000256" key="3">
    <source>
        <dbReference type="PIRSR" id="PIRSR000103-1"/>
    </source>
</evidence>
<evidence type="ECO:0000259" key="5">
    <source>
        <dbReference type="Pfam" id="PF14833"/>
    </source>
</evidence>
<dbReference type="EMBL" id="MDZC01000090">
    <property type="protein sequence ID" value="OGX83077.1"/>
    <property type="molecule type" value="Genomic_DNA"/>
</dbReference>
<name>A0A1G1SWR3_9BACT</name>
<protein>
    <submittedName>
        <fullName evidence="6">6-phosphogluconate dehydrogenase</fullName>
    </submittedName>
</protein>
<dbReference type="InterPro" id="IPR029154">
    <property type="entry name" value="HIBADH-like_NADP-bd"/>
</dbReference>
<dbReference type="InterPro" id="IPR013328">
    <property type="entry name" value="6PGD_dom2"/>
</dbReference>
<dbReference type="SUPFAM" id="SSF48179">
    <property type="entry name" value="6-phosphogluconate dehydrogenase C-terminal domain-like"/>
    <property type="match status" value="1"/>
</dbReference>
<dbReference type="STRING" id="1908236.BEN48_04385"/>
<evidence type="ECO:0000256" key="1">
    <source>
        <dbReference type="ARBA" id="ARBA00023002"/>
    </source>
</evidence>
<evidence type="ECO:0000313" key="7">
    <source>
        <dbReference type="Proteomes" id="UP000177791"/>
    </source>
</evidence>
<dbReference type="OrthoDB" id="9786703at2"/>
<dbReference type="GO" id="GO:0050661">
    <property type="term" value="F:NADP binding"/>
    <property type="evidence" value="ECO:0007669"/>
    <property type="project" value="InterPro"/>
</dbReference>
<feature type="domain" description="3-hydroxyisobutyrate dehydrogenase-like NAD-binding" evidence="5">
    <location>
        <begin position="168"/>
        <end position="283"/>
    </location>
</feature>
<dbReference type="InterPro" id="IPR015815">
    <property type="entry name" value="HIBADH-related"/>
</dbReference>
<dbReference type="Proteomes" id="UP000177791">
    <property type="component" value="Unassembled WGS sequence"/>
</dbReference>
<dbReference type="RefSeq" id="WP_070735633.1">
    <property type="nucleotide sequence ID" value="NZ_MDZC01000090.1"/>
</dbReference>
<reference evidence="6 7" key="1">
    <citation type="submission" date="2016-08" db="EMBL/GenBank/DDBJ databases">
        <title>Hymenobacter coccineus sp. nov., Hymenobacter lapidarius sp. nov. and Hymenobacter glacialis sp. nov., isolated from Antarctic soil.</title>
        <authorList>
            <person name="Sedlacek I."/>
            <person name="Kralova S."/>
            <person name="Kyrova K."/>
            <person name="Maslanova I."/>
            <person name="Stankova E."/>
            <person name="Vrbovska V."/>
            <person name="Nemec M."/>
            <person name="Bartak M."/>
            <person name="Svec P."/>
            <person name="Busse H.-J."/>
            <person name="Pantucek R."/>
        </authorList>
    </citation>
    <scope>NUCLEOTIDE SEQUENCE [LARGE SCALE GENOMIC DNA]</scope>
    <source>
        <strain evidence="6 7">CCM 8648</strain>
    </source>
</reference>
<dbReference type="Pfam" id="PF03446">
    <property type="entry name" value="NAD_binding_2"/>
    <property type="match status" value="1"/>
</dbReference>
<dbReference type="PIRSF" id="PIRSF000103">
    <property type="entry name" value="HIBADH"/>
    <property type="match status" value="1"/>
</dbReference>
<dbReference type="GO" id="GO:0051287">
    <property type="term" value="F:NAD binding"/>
    <property type="evidence" value="ECO:0007669"/>
    <property type="project" value="InterPro"/>
</dbReference>
<dbReference type="Pfam" id="PF14833">
    <property type="entry name" value="NAD_binding_11"/>
    <property type="match status" value="1"/>
</dbReference>
<dbReference type="InterPro" id="IPR008927">
    <property type="entry name" value="6-PGluconate_DH-like_C_sf"/>
</dbReference>
<dbReference type="InterPro" id="IPR051265">
    <property type="entry name" value="HIBADH-related_NP60_sf"/>
</dbReference>
<dbReference type="PANTHER" id="PTHR43580">
    <property type="entry name" value="OXIDOREDUCTASE GLYR1-RELATED"/>
    <property type="match status" value="1"/>
</dbReference>
<dbReference type="Gene3D" id="1.10.1040.10">
    <property type="entry name" value="N-(1-d-carboxylethyl)-l-norvaline Dehydrogenase, domain 2"/>
    <property type="match status" value="1"/>
</dbReference>
<keyword evidence="7" id="KW-1185">Reference proteome</keyword>
<dbReference type="Gene3D" id="3.40.50.720">
    <property type="entry name" value="NAD(P)-binding Rossmann-like Domain"/>
    <property type="match status" value="1"/>
</dbReference>
<gene>
    <name evidence="6" type="ORF">BEN48_04385</name>
</gene>
<feature type="active site" evidence="3">
    <location>
        <position position="174"/>
    </location>
</feature>
<feature type="domain" description="6-phosphogluconate dehydrogenase NADP-binding" evidence="4">
    <location>
        <begin position="6"/>
        <end position="164"/>
    </location>
</feature>
<dbReference type="GO" id="GO:0016491">
    <property type="term" value="F:oxidoreductase activity"/>
    <property type="evidence" value="ECO:0007669"/>
    <property type="project" value="UniProtKB-KW"/>
</dbReference>
<evidence type="ECO:0000313" key="6">
    <source>
        <dbReference type="EMBL" id="OGX83077.1"/>
    </source>
</evidence>
<sequence>MNFNTTIGWIGLGNMGVPMVRQLLTAGYPVTVYNRHKEKEALILAEGANSAESPAAMLQVAEVVFLMVSDDQAIRDLFTGEQGLLQSPATSKLIVNMSTVSPGISREMATLCQEHKHEYLDAPVSGSVKQAETGQLAIMVGGKETAFERAKPILEKIGKLALHLGEAGAGNTAKLAMNTLLGFQAQGLAEAVLFAQQRGINTSDLLTLIQNSALASVFINTKGQVILNNNYDAAFALKLLAKDLRLAAAEGSATPLAEVVNKTFQQAEASFGDEDVMAIFKYLERA</sequence>
<accession>A0A1G1SWR3</accession>
<dbReference type="InterPro" id="IPR006115">
    <property type="entry name" value="6PGDH_NADP-bd"/>
</dbReference>
<dbReference type="InterPro" id="IPR036291">
    <property type="entry name" value="NAD(P)-bd_dom_sf"/>
</dbReference>
<dbReference type="AlphaFoldDB" id="A0A1G1SWR3"/>
<evidence type="ECO:0000259" key="4">
    <source>
        <dbReference type="Pfam" id="PF03446"/>
    </source>
</evidence>
<dbReference type="PANTHER" id="PTHR43580:SF2">
    <property type="entry name" value="CYTOKINE-LIKE NUCLEAR FACTOR N-PAC"/>
    <property type="match status" value="1"/>
</dbReference>
<comment type="caution">
    <text evidence="6">The sequence shown here is derived from an EMBL/GenBank/DDBJ whole genome shotgun (WGS) entry which is preliminary data.</text>
</comment>
<keyword evidence="1" id="KW-0560">Oxidoreductase</keyword>
<keyword evidence="2" id="KW-0520">NAD</keyword>
<dbReference type="SUPFAM" id="SSF51735">
    <property type="entry name" value="NAD(P)-binding Rossmann-fold domains"/>
    <property type="match status" value="1"/>
</dbReference>